<evidence type="ECO:0000256" key="1">
    <source>
        <dbReference type="SAM" id="MobiDB-lite"/>
    </source>
</evidence>
<feature type="compositionally biased region" description="Basic and acidic residues" evidence="1">
    <location>
        <begin position="8"/>
        <end position="19"/>
    </location>
</feature>
<accession>A0A9P3GFM1</accession>
<protein>
    <submittedName>
        <fullName evidence="2">Uncharacterized protein</fullName>
    </submittedName>
</protein>
<sequence>MQSLRTRAFADHHSRRLECGGRPGATSAHAQRAGPEFWKILWELEVRRSLAQSGSSPVCAR</sequence>
<comment type="caution">
    <text evidence="2">The sequence shown here is derived from an EMBL/GenBank/DDBJ whole genome shotgun (WGS) entry which is preliminary data.</text>
</comment>
<gene>
    <name evidence="2" type="ORF">PsYK624_101440</name>
</gene>
<dbReference type="AlphaFoldDB" id="A0A9P3GFM1"/>
<dbReference type="EMBL" id="BPQB01000036">
    <property type="protein sequence ID" value="GJE93977.1"/>
    <property type="molecule type" value="Genomic_DNA"/>
</dbReference>
<name>A0A9P3GFM1_9APHY</name>
<evidence type="ECO:0000313" key="2">
    <source>
        <dbReference type="EMBL" id="GJE93977.1"/>
    </source>
</evidence>
<keyword evidence="3" id="KW-1185">Reference proteome</keyword>
<dbReference type="Proteomes" id="UP000703269">
    <property type="component" value="Unassembled WGS sequence"/>
</dbReference>
<evidence type="ECO:0000313" key="3">
    <source>
        <dbReference type="Proteomes" id="UP000703269"/>
    </source>
</evidence>
<reference evidence="2 3" key="1">
    <citation type="submission" date="2021-08" db="EMBL/GenBank/DDBJ databases">
        <title>Draft Genome Sequence of Phanerochaete sordida strain YK-624.</title>
        <authorList>
            <person name="Mori T."/>
            <person name="Dohra H."/>
            <person name="Suzuki T."/>
            <person name="Kawagishi H."/>
            <person name="Hirai H."/>
        </authorList>
    </citation>
    <scope>NUCLEOTIDE SEQUENCE [LARGE SCALE GENOMIC DNA]</scope>
    <source>
        <strain evidence="2 3">YK-624</strain>
    </source>
</reference>
<proteinExistence type="predicted"/>
<organism evidence="2 3">
    <name type="scientific">Phanerochaete sordida</name>
    <dbReference type="NCBI Taxonomy" id="48140"/>
    <lineage>
        <taxon>Eukaryota</taxon>
        <taxon>Fungi</taxon>
        <taxon>Dikarya</taxon>
        <taxon>Basidiomycota</taxon>
        <taxon>Agaricomycotina</taxon>
        <taxon>Agaricomycetes</taxon>
        <taxon>Polyporales</taxon>
        <taxon>Phanerochaetaceae</taxon>
        <taxon>Phanerochaete</taxon>
    </lineage>
</organism>
<feature type="region of interest" description="Disordered" evidence="1">
    <location>
        <begin position="1"/>
        <end position="31"/>
    </location>
</feature>